<reference evidence="1" key="1">
    <citation type="journal article" date="2016" name="PLoS ONE">
        <title>A Deep Insight into the Sialome of Male and Female Aedes aegypti Mosquitoes.</title>
        <authorList>
            <person name="Ribeiro J.M."/>
            <person name="Martin-Martin I."/>
            <person name="Arca B."/>
            <person name="Calvo E."/>
        </authorList>
    </citation>
    <scope>NUCLEOTIDE SEQUENCE</scope>
    <source>
        <strain evidence="1">Liverpool</strain>
        <tissue evidence="1">Salivary glands</tissue>
    </source>
</reference>
<dbReference type="AlphaFoldDB" id="A0A0P6IUK5"/>
<protein>
    <submittedName>
        <fullName evidence="1">Uncharacterized protein</fullName>
    </submittedName>
</protein>
<accession>A0A0P6IUK5</accession>
<organism evidence="1">
    <name type="scientific">Aedes aegypti</name>
    <name type="common">Yellowfever mosquito</name>
    <name type="synonym">Culex aegypti</name>
    <dbReference type="NCBI Taxonomy" id="7159"/>
    <lineage>
        <taxon>Eukaryota</taxon>
        <taxon>Metazoa</taxon>
        <taxon>Ecdysozoa</taxon>
        <taxon>Arthropoda</taxon>
        <taxon>Hexapoda</taxon>
        <taxon>Insecta</taxon>
        <taxon>Pterygota</taxon>
        <taxon>Neoptera</taxon>
        <taxon>Endopterygota</taxon>
        <taxon>Diptera</taxon>
        <taxon>Nematocera</taxon>
        <taxon>Culicoidea</taxon>
        <taxon>Culicidae</taxon>
        <taxon>Culicinae</taxon>
        <taxon>Aedini</taxon>
        <taxon>Aedes</taxon>
        <taxon>Stegomyia</taxon>
    </lineage>
</organism>
<evidence type="ECO:0000313" key="1">
    <source>
        <dbReference type="EMBL" id="JAN94746.1"/>
    </source>
</evidence>
<proteinExistence type="evidence at transcript level"/>
<name>A0A0P6IUK5_AEDAE</name>
<dbReference type="EMBL" id="GDUN01001173">
    <property type="protein sequence ID" value="JAN94746.1"/>
    <property type="molecule type" value="mRNA"/>
</dbReference>
<sequence length="69" mass="7781">FCICISYGKHEDTHPCLGKSREIPTRNGPRQVGFVHTTLIMDLLNVCAYTATAIYAPYELKIILKITIQ</sequence>
<feature type="non-terminal residue" evidence="1">
    <location>
        <position position="1"/>
    </location>
</feature>